<evidence type="ECO:0000313" key="21">
    <source>
        <dbReference type="EMBL" id="CAD7586636.1"/>
    </source>
</evidence>
<dbReference type="Gene3D" id="1.20.1740.10">
    <property type="entry name" value="Amino acid/polyamine transporter I"/>
    <property type="match status" value="1"/>
</dbReference>
<keyword evidence="7 20" id="KW-1133">Transmembrane helix</keyword>
<keyword evidence="8 20" id="KW-0472">Membrane</keyword>
<dbReference type="GO" id="GO:0016324">
    <property type="term" value="C:apical plasma membrane"/>
    <property type="evidence" value="ECO:0007669"/>
    <property type="project" value="UniProtKB-SubCell"/>
</dbReference>
<evidence type="ECO:0000256" key="18">
    <source>
        <dbReference type="ARBA" id="ARBA00093193"/>
    </source>
</evidence>
<comment type="catalytic activity">
    <reaction evidence="18">
        <text>L-phenylalanine(out) + L-arginine(in) = L-phenylalanine(in) + L-arginine(out)</text>
        <dbReference type="Rhea" id="RHEA:71067"/>
        <dbReference type="ChEBI" id="CHEBI:32682"/>
        <dbReference type="ChEBI" id="CHEBI:58095"/>
    </reaction>
    <physiologicalReaction direction="left-to-right" evidence="18">
        <dbReference type="Rhea" id="RHEA:71068"/>
    </physiologicalReaction>
</comment>
<feature type="transmembrane region" description="Helical" evidence="20">
    <location>
        <begin position="104"/>
        <end position="124"/>
    </location>
</feature>
<feature type="transmembrane region" description="Helical" evidence="20">
    <location>
        <begin position="136"/>
        <end position="158"/>
    </location>
</feature>
<feature type="transmembrane region" description="Helical" evidence="20">
    <location>
        <begin position="495"/>
        <end position="516"/>
    </location>
</feature>
<feature type="transmembrane region" description="Helical" evidence="20">
    <location>
        <begin position="389"/>
        <end position="415"/>
    </location>
</feature>
<name>A0A7R9JPA9_TIMGE</name>
<reference evidence="21" key="1">
    <citation type="submission" date="2020-11" db="EMBL/GenBank/DDBJ databases">
        <authorList>
            <person name="Tran Van P."/>
        </authorList>
    </citation>
    <scope>NUCLEOTIDE SEQUENCE</scope>
</reference>
<evidence type="ECO:0000256" key="10">
    <source>
        <dbReference type="ARBA" id="ARBA00051323"/>
    </source>
</evidence>
<evidence type="ECO:0000256" key="14">
    <source>
        <dbReference type="ARBA" id="ARBA00052732"/>
    </source>
</evidence>
<dbReference type="InterPro" id="IPR050598">
    <property type="entry name" value="AminoAcid_Transporter"/>
</dbReference>
<dbReference type="Pfam" id="PF13520">
    <property type="entry name" value="AA_permease_2"/>
    <property type="match status" value="1"/>
</dbReference>
<comment type="catalytic activity">
    <reaction evidence="12">
        <text>L-histidine(out) + L-arginine(in) = L-histidine(in) + L-arginine(out)</text>
        <dbReference type="Rhea" id="RHEA:71063"/>
        <dbReference type="ChEBI" id="CHEBI:32682"/>
        <dbReference type="ChEBI" id="CHEBI:57595"/>
    </reaction>
    <physiologicalReaction direction="left-to-right" evidence="12">
        <dbReference type="Rhea" id="RHEA:71064"/>
    </physiologicalReaction>
</comment>
<evidence type="ECO:0000256" key="12">
    <source>
        <dbReference type="ARBA" id="ARBA00051835"/>
    </source>
</evidence>
<evidence type="ECO:0000256" key="7">
    <source>
        <dbReference type="ARBA" id="ARBA00022989"/>
    </source>
</evidence>
<feature type="compositionally biased region" description="Polar residues" evidence="19">
    <location>
        <begin position="83"/>
        <end position="94"/>
    </location>
</feature>
<evidence type="ECO:0000256" key="13">
    <source>
        <dbReference type="ARBA" id="ARBA00052179"/>
    </source>
</evidence>
<keyword evidence="5" id="KW-0597">Phosphoprotein</keyword>
<comment type="similarity">
    <text evidence="2">Belongs to the amino acid-polyamine-organocation (APC) superfamily.</text>
</comment>
<keyword evidence="3" id="KW-0813">Transport</keyword>
<evidence type="ECO:0000256" key="9">
    <source>
        <dbReference type="ARBA" id="ARBA00023157"/>
    </source>
</evidence>
<dbReference type="EMBL" id="OE839302">
    <property type="protein sequence ID" value="CAD7586636.1"/>
    <property type="molecule type" value="Genomic_DNA"/>
</dbReference>
<feature type="transmembrane region" description="Helical" evidence="20">
    <location>
        <begin position="239"/>
        <end position="259"/>
    </location>
</feature>
<comment type="catalytic activity">
    <reaction evidence="13">
        <text>L-cysteine(out) + L-arginine(in) = L-cysteine(in) + L-arginine(out)</text>
        <dbReference type="Rhea" id="RHEA:71071"/>
        <dbReference type="ChEBI" id="CHEBI:32682"/>
        <dbReference type="ChEBI" id="CHEBI:35235"/>
    </reaction>
    <physiologicalReaction direction="left-to-right" evidence="13">
        <dbReference type="Rhea" id="RHEA:71072"/>
    </physiologicalReaction>
</comment>
<keyword evidence="9" id="KW-1015">Disulfide bond</keyword>
<evidence type="ECO:0000256" key="19">
    <source>
        <dbReference type="SAM" id="MobiDB-lite"/>
    </source>
</evidence>
<evidence type="ECO:0000256" key="1">
    <source>
        <dbReference type="ARBA" id="ARBA00004424"/>
    </source>
</evidence>
<keyword evidence="6 20" id="KW-0812">Transmembrane</keyword>
<evidence type="ECO:0000256" key="16">
    <source>
        <dbReference type="ARBA" id="ARBA00079910"/>
    </source>
</evidence>
<evidence type="ECO:0000256" key="6">
    <source>
        <dbReference type="ARBA" id="ARBA00022692"/>
    </source>
</evidence>
<dbReference type="InterPro" id="IPR002293">
    <property type="entry name" value="AA/rel_permease1"/>
</dbReference>
<dbReference type="PANTHER" id="PTHR11785">
    <property type="entry name" value="AMINO ACID TRANSPORTER"/>
    <property type="match status" value="1"/>
</dbReference>
<sequence length="568" mass="62037">MVAQKTNDEKLHVDEKLRADEKLHRDGNLQRDVKLHGDGNLQRDAKLQIEETLQRDEILQSDRGAIAPYPSGSVTVGPGDSLNGLSSTMESDTNQEGVHLKRELGLFSAVNLIIGVMIGSGIFVSPASALERSGSVGLCLIVWAVCGVISLLGALAFAELGTVVPRSGAEYAYFVEAYGDLHPYWGPLPSFTCVWVYVMILRPAEVAVIILTFSEYVCQPFYPYMTHVPPETMDQLKKLIALLALGLMTYINFMSVKLFVRVQNVFTGCKLLACVIVILGGIYELCIGNVNNLSQGFEGSSTSAKDIALAFYSGLWAYDGWSACTVVTEELKRPERNIPLSILIAVPVVTGLYFMMNVAYMTVLTIPEMIAAPAVAVLFGDKVLGPMSFVIPLGVALSTFGCALSVQFGVTRLLYVAGREGHMLEMFSFIHMRRLTPAPAVAMQGVLTLLFIVAGNITALIDFASFLVWFFYGLAMVALIVMRRTKRNIHRPYQVPLWIPILIILVAIFLSVVPIVTDPNPGGGQDPEPSLGKMSGITESRAGNKSRLLFNQVLLAQSLLETIIFFVL</sequence>
<comment type="catalytic activity">
    <reaction evidence="11">
        <text>L-cystine(out) + L-arginine(in) = L-cystine(in) + L-arginine(out)</text>
        <dbReference type="Rhea" id="RHEA:71075"/>
        <dbReference type="ChEBI" id="CHEBI:32682"/>
        <dbReference type="ChEBI" id="CHEBI:35491"/>
    </reaction>
    <physiologicalReaction direction="left-to-right" evidence="11">
        <dbReference type="Rhea" id="RHEA:71076"/>
    </physiologicalReaction>
</comment>
<feature type="region of interest" description="Disordered" evidence="19">
    <location>
        <begin position="65"/>
        <end position="94"/>
    </location>
</feature>
<feature type="transmembrane region" description="Helical" evidence="20">
    <location>
        <begin position="340"/>
        <end position="360"/>
    </location>
</feature>
<dbReference type="FunFam" id="1.20.1740.10:FF:000015">
    <property type="entry name" value="B(0,+)-type amino acid transporter 1"/>
    <property type="match status" value="1"/>
</dbReference>
<feature type="transmembrane region" description="Helical" evidence="20">
    <location>
        <begin position="463"/>
        <end position="483"/>
    </location>
</feature>
<evidence type="ECO:0000256" key="20">
    <source>
        <dbReference type="SAM" id="Phobius"/>
    </source>
</evidence>
<keyword evidence="4" id="KW-1003">Cell membrane</keyword>
<feature type="transmembrane region" description="Helical" evidence="20">
    <location>
        <begin position="435"/>
        <end position="457"/>
    </location>
</feature>
<evidence type="ECO:0000256" key="8">
    <source>
        <dbReference type="ARBA" id="ARBA00023136"/>
    </source>
</evidence>
<accession>A0A7R9JPA9</accession>
<organism evidence="21">
    <name type="scientific">Timema genevievae</name>
    <name type="common">Walking stick</name>
    <dbReference type="NCBI Taxonomy" id="629358"/>
    <lineage>
        <taxon>Eukaryota</taxon>
        <taxon>Metazoa</taxon>
        <taxon>Ecdysozoa</taxon>
        <taxon>Arthropoda</taxon>
        <taxon>Hexapoda</taxon>
        <taxon>Insecta</taxon>
        <taxon>Pterygota</taxon>
        <taxon>Neoptera</taxon>
        <taxon>Polyneoptera</taxon>
        <taxon>Phasmatodea</taxon>
        <taxon>Timematodea</taxon>
        <taxon>Timematoidea</taxon>
        <taxon>Timematidae</taxon>
        <taxon>Timema</taxon>
    </lineage>
</organism>
<comment type="catalytic activity">
    <reaction evidence="14">
        <text>L-leucine(out) + L-arginine(in) = L-leucine(in) + L-arginine(out)</text>
        <dbReference type="Rhea" id="RHEA:71059"/>
        <dbReference type="ChEBI" id="CHEBI:32682"/>
        <dbReference type="ChEBI" id="CHEBI:57427"/>
    </reaction>
    <physiologicalReaction direction="left-to-right" evidence="14">
        <dbReference type="Rhea" id="RHEA:71060"/>
    </physiologicalReaction>
</comment>
<gene>
    <name evidence="21" type="ORF">TGEB3V08_LOCUS947</name>
</gene>
<evidence type="ECO:0000256" key="3">
    <source>
        <dbReference type="ARBA" id="ARBA00022448"/>
    </source>
</evidence>
<dbReference type="AlphaFoldDB" id="A0A7R9JPA9"/>
<protein>
    <recommendedName>
        <fullName evidence="15">b(0,+)-type amino acid transporter 1</fullName>
    </recommendedName>
    <alternativeName>
        <fullName evidence="16">Glycoprotein-associated amino acid transporter b0,+AT1</fullName>
    </alternativeName>
    <alternativeName>
        <fullName evidence="17">Solute carrier family 7 member 9</fullName>
    </alternativeName>
</protein>
<proteinExistence type="inferred from homology"/>
<evidence type="ECO:0000256" key="4">
    <source>
        <dbReference type="ARBA" id="ARBA00022475"/>
    </source>
</evidence>
<feature type="transmembrane region" description="Helical" evidence="20">
    <location>
        <begin position="265"/>
        <end position="286"/>
    </location>
</feature>
<evidence type="ECO:0000256" key="2">
    <source>
        <dbReference type="ARBA" id="ARBA00009523"/>
    </source>
</evidence>
<evidence type="ECO:0000256" key="17">
    <source>
        <dbReference type="ARBA" id="ARBA00083296"/>
    </source>
</evidence>
<dbReference type="GO" id="GO:0015179">
    <property type="term" value="F:L-amino acid transmembrane transporter activity"/>
    <property type="evidence" value="ECO:0007669"/>
    <property type="project" value="TreeGrafter"/>
</dbReference>
<evidence type="ECO:0000256" key="5">
    <source>
        <dbReference type="ARBA" id="ARBA00022553"/>
    </source>
</evidence>
<evidence type="ECO:0000256" key="15">
    <source>
        <dbReference type="ARBA" id="ARBA00074336"/>
    </source>
</evidence>
<dbReference type="PANTHER" id="PTHR11785:SF514">
    <property type="entry name" value="B(0,+)-TYPE AMINO ACID TRANSPORTER 1-LIKE PROTEIN"/>
    <property type="match status" value="1"/>
</dbReference>
<comment type="subcellular location">
    <subcellularLocation>
        <location evidence="1">Apical cell membrane</location>
        <topology evidence="1">Multi-pass membrane protein</topology>
    </subcellularLocation>
</comment>
<evidence type="ECO:0000256" key="11">
    <source>
        <dbReference type="ARBA" id="ARBA00051814"/>
    </source>
</evidence>
<comment type="catalytic activity">
    <reaction evidence="10">
        <text>L-lysine(out) + L-arginine(in) = L-lysine(in) + L-arginine(out)</text>
        <dbReference type="Rhea" id="RHEA:70827"/>
        <dbReference type="ChEBI" id="CHEBI:32551"/>
        <dbReference type="ChEBI" id="CHEBI:32682"/>
    </reaction>
    <physiologicalReaction direction="left-to-right" evidence="10">
        <dbReference type="Rhea" id="RHEA:70828"/>
    </physiologicalReaction>
</comment>